<dbReference type="InterPro" id="IPR051685">
    <property type="entry name" value="Ycf3/AcsC/BcsC/TPR_MFPF"/>
</dbReference>
<accession>A0A7V8NUI1</accession>
<keyword evidence="7" id="KW-1185">Reference proteome</keyword>
<evidence type="ECO:0000256" key="2">
    <source>
        <dbReference type="ARBA" id="ARBA00022803"/>
    </source>
</evidence>
<feature type="repeat" description="TPR" evidence="3">
    <location>
        <begin position="206"/>
        <end position="239"/>
    </location>
</feature>
<evidence type="ECO:0000256" key="4">
    <source>
        <dbReference type="SAM" id="MobiDB-lite"/>
    </source>
</evidence>
<dbReference type="InterPro" id="IPR013784">
    <property type="entry name" value="Carb-bd-like_fold"/>
</dbReference>
<feature type="repeat" description="TPR" evidence="3">
    <location>
        <begin position="240"/>
        <end position="273"/>
    </location>
</feature>
<dbReference type="PROSITE" id="PS50005">
    <property type="entry name" value="TPR"/>
    <property type="match status" value="3"/>
</dbReference>
<evidence type="ECO:0000256" key="3">
    <source>
        <dbReference type="PROSITE-ProRule" id="PRU00339"/>
    </source>
</evidence>
<keyword evidence="5" id="KW-0732">Signal</keyword>
<feature type="region of interest" description="Disordered" evidence="4">
    <location>
        <begin position="164"/>
        <end position="183"/>
    </location>
</feature>
<keyword evidence="2 3" id="KW-0802">TPR repeat</keyword>
<keyword evidence="1" id="KW-0677">Repeat</keyword>
<dbReference type="PANTHER" id="PTHR44943">
    <property type="entry name" value="CELLULOSE SYNTHASE OPERON PROTEIN C"/>
    <property type="match status" value="1"/>
</dbReference>
<comment type="caution">
    <text evidence="6">The sequence shown here is derived from an EMBL/GenBank/DDBJ whole genome shotgun (WGS) entry which is preliminary data.</text>
</comment>
<dbReference type="InterPro" id="IPR019734">
    <property type="entry name" value="TPR_rpt"/>
</dbReference>
<feature type="chain" id="PRO_5030650132" evidence="5">
    <location>
        <begin position="29"/>
        <end position="385"/>
    </location>
</feature>
<proteinExistence type="predicted"/>
<evidence type="ECO:0000256" key="5">
    <source>
        <dbReference type="SAM" id="SignalP"/>
    </source>
</evidence>
<evidence type="ECO:0000256" key="1">
    <source>
        <dbReference type="ARBA" id="ARBA00022737"/>
    </source>
</evidence>
<reference evidence="6" key="1">
    <citation type="submission" date="2020-06" db="EMBL/GenBank/DDBJ databases">
        <title>Legume-microbial interactions unlock mineral nutrients during tropical forest succession.</title>
        <authorList>
            <person name="Epihov D.Z."/>
        </authorList>
    </citation>
    <scope>NUCLEOTIDE SEQUENCE [LARGE SCALE GENOMIC DNA]</scope>
    <source>
        <strain evidence="6">Pan2503</strain>
    </source>
</reference>
<dbReference type="Gene3D" id="1.25.40.10">
    <property type="entry name" value="Tetratricopeptide repeat domain"/>
    <property type="match status" value="2"/>
</dbReference>
<evidence type="ECO:0000313" key="6">
    <source>
        <dbReference type="EMBL" id="MBA0087774.1"/>
    </source>
</evidence>
<dbReference type="SUPFAM" id="SSF49452">
    <property type="entry name" value="Starch-binding domain-like"/>
    <property type="match status" value="1"/>
</dbReference>
<dbReference type="Gene3D" id="2.60.40.1120">
    <property type="entry name" value="Carboxypeptidase-like, regulatory domain"/>
    <property type="match status" value="1"/>
</dbReference>
<dbReference type="SUPFAM" id="SSF48452">
    <property type="entry name" value="TPR-like"/>
    <property type="match status" value="1"/>
</dbReference>
<dbReference type="Pfam" id="PF13414">
    <property type="entry name" value="TPR_11"/>
    <property type="match status" value="1"/>
</dbReference>
<feature type="signal peptide" evidence="5">
    <location>
        <begin position="1"/>
        <end position="28"/>
    </location>
</feature>
<feature type="compositionally biased region" description="Basic and acidic residues" evidence="4">
    <location>
        <begin position="170"/>
        <end position="183"/>
    </location>
</feature>
<dbReference type="InterPro" id="IPR011990">
    <property type="entry name" value="TPR-like_helical_dom_sf"/>
</dbReference>
<dbReference type="Proteomes" id="UP000567293">
    <property type="component" value="Unassembled WGS sequence"/>
</dbReference>
<evidence type="ECO:0000313" key="7">
    <source>
        <dbReference type="Proteomes" id="UP000567293"/>
    </source>
</evidence>
<name>A0A7V8NUI1_9BACT</name>
<dbReference type="GO" id="GO:0030246">
    <property type="term" value="F:carbohydrate binding"/>
    <property type="evidence" value="ECO:0007669"/>
    <property type="project" value="InterPro"/>
</dbReference>
<dbReference type="SMART" id="SM00028">
    <property type="entry name" value="TPR"/>
    <property type="match status" value="3"/>
</dbReference>
<protein>
    <submittedName>
        <fullName evidence="6">Tetratricopeptide repeat protein</fullName>
    </submittedName>
</protein>
<feature type="repeat" description="TPR" evidence="3">
    <location>
        <begin position="275"/>
        <end position="308"/>
    </location>
</feature>
<sequence length="385" mass="41370">MKILNKSVMGAAILAAALFAVLAPRASAQTGTVGGQIMDVNGKPWAGLTVQVVSDQGAKQTAKTDTDGKYNIPGLRSGIYTVTITTFPPPNDKQPPYEFAKVRVESGGEAKADANFKDIMAKQGAAAQEQVKKQEEAKTKFEGMKAHFTAGNAILEQEKAAKAELQNAPKDQRDAAKQKLSDLTDQAAKEYKAAQESAGEKDTNLHLLWAKLGEAYDTGGRNEEAAQAYQQAIASKPDAPGYYNNLGNVLARMGKIDEAKAAYTKSAELDPTNAATAWRNFGISLYNANRLGDAVEPLQKSAELDPKNAQTWYLLGASLVYKMTLKKVGDKEVPEFAPGTIEAYQKAIDLDPNGTYGQQAKAGLEQLQQMAPGIDLKVNVKKKKS</sequence>
<dbReference type="Pfam" id="PF13620">
    <property type="entry name" value="CarboxypepD_reg"/>
    <property type="match status" value="1"/>
</dbReference>
<dbReference type="PANTHER" id="PTHR44943:SF8">
    <property type="entry name" value="TPR REPEAT-CONTAINING PROTEIN MJ0263"/>
    <property type="match status" value="1"/>
</dbReference>
<dbReference type="EMBL" id="JACDQQ010002176">
    <property type="protein sequence ID" value="MBA0087774.1"/>
    <property type="molecule type" value="Genomic_DNA"/>
</dbReference>
<dbReference type="AlphaFoldDB" id="A0A7V8NUI1"/>
<organism evidence="6 7">
    <name type="scientific">Candidatus Acidiferrum panamense</name>
    <dbReference type="NCBI Taxonomy" id="2741543"/>
    <lineage>
        <taxon>Bacteria</taxon>
        <taxon>Pseudomonadati</taxon>
        <taxon>Acidobacteriota</taxon>
        <taxon>Terriglobia</taxon>
        <taxon>Candidatus Acidiferrales</taxon>
        <taxon>Candidatus Acidiferrum</taxon>
    </lineage>
</organism>
<gene>
    <name evidence="6" type="ORF">HRJ53_22540</name>
</gene>